<gene>
    <name evidence="2" type="primary">lysO</name>
    <name evidence="2" type="ORF">VST7929_01398</name>
</gene>
<dbReference type="RefSeq" id="WP_237465968.1">
    <property type="nucleotide sequence ID" value="NZ_CAKLDI010000001.1"/>
</dbReference>
<keyword evidence="3" id="KW-1185">Reference proteome</keyword>
<dbReference type="Pfam" id="PF03956">
    <property type="entry name" value="Lys_export"/>
    <property type="match status" value="1"/>
</dbReference>
<feature type="transmembrane region" description="Helical" evidence="1">
    <location>
        <begin position="34"/>
        <end position="51"/>
    </location>
</feature>
<feature type="transmembrane region" description="Helical" evidence="1">
    <location>
        <begin position="6"/>
        <end position="22"/>
    </location>
</feature>
<dbReference type="PANTHER" id="PTHR35804">
    <property type="entry name" value="LYSINE EXPORTER LYSO"/>
    <property type="match status" value="1"/>
</dbReference>
<comment type="caution">
    <text evidence="2">The sequence shown here is derived from an EMBL/GenBank/DDBJ whole genome shotgun (WGS) entry which is preliminary data.</text>
</comment>
<dbReference type="PANTHER" id="PTHR35804:SF1">
    <property type="entry name" value="LYSINE EXPORTER LYSO"/>
    <property type="match status" value="1"/>
</dbReference>
<feature type="transmembrane region" description="Helical" evidence="1">
    <location>
        <begin position="282"/>
        <end position="301"/>
    </location>
</feature>
<feature type="transmembrane region" description="Helical" evidence="1">
    <location>
        <begin position="173"/>
        <end position="194"/>
    </location>
</feature>
<name>A0ABN8DSK4_9VIBR</name>
<dbReference type="InterPro" id="IPR005642">
    <property type="entry name" value="LysO"/>
</dbReference>
<feature type="transmembrane region" description="Helical" evidence="1">
    <location>
        <begin position="206"/>
        <end position="230"/>
    </location>
</feature>
<evidence type="ECO:0000256" key="1">
    <source>
        <dbReference type="SAM" id="Phobius"/>
    </source>
</evidence>
<keyword evidence="1" id="KW-1133">Transmembrane helix</keyword>
<keyword evidence="1" id="KW-0812">Transmembrane</keyword>
<dbReference type="Proteomes" id="UP000838672">
    <property type="component" value="Unassembled WGS sequence"/>
</dbReference>
<keyword evidence="1" id="KW-0472">Membrane</keyword>
<feature type="transmembrane region" description="Helical" evidence="1">
    <location>
        <begin position="140"/>
        <end position="161"/>
    </location>
</feature>
<feature type="transmembrane region" description="Helical" evidence="1">
    <location>
        <begin position="108"/>
        <end position="128"/>
    </location>
</feature>
<organism evidence="2 3">
    <name type="scientific">Vibrio stylophorae</name>
    <dbReference type="NCBI Taxonomy" id="659351"/>
    <lineage>
        <taxon>Bacteria</taxon>
        <taxon>Pseudomonadati</taxon>
        <taxon>Pseudomonadota</taxon>
        <taxon>Gammaproteobacteria</taxon>
        <taxon>Vibrionales</taxon>
        <taxon>Vibrionaceae</taxon>
        <taxon>Vibrio</taxon>
    </lineage>
</organism>
<evidence type="ECO:0000313" key="3">
    <source>
        <dbReference type="Proteomes" id="UP000838672"/>
    </source>
</evidence>
<dbReference type="EMBL" id="CAKLDI010000001">
    <property type="protein sequence ID" value="CAH0533528.1"/>
    <property type="molecule type" value="Genomic_DNA"/>
</dbReference>
<evidence type="ECO:0000313" key="2">
    <source>
        <dbReference type="EMBL" id="CAH0533528.1"/>
    </source>
</evidence>
<accession>A0ABN8DSK4</accession>
<sequence length="303" mass="33111">MFQGMLLIFTPLFVGYFIPLRQEKWQRFVSNLTNRLITLILALIGVSLAALDNLLTNLGQVGLLTLTFFLSIGLFNLMALLWVDWRYPLAVKEQQGDENSLPHAKESLSLLVAVLAGFVVGLATKYWIALPLDWVDQANTVILMVLLLLIGMQLGNSGIGLKQILLNRAGIRLAAVLIMTSWLGGLLAALILSLPWHQGLAMASGFGWYSLSGILIGDHLGPVYGGASFLNELLRELVALISIPLIMRRFPNTAIGYGGATSMDFTLPIIQRCGGIHCVPTAIVSGFILSLSVPFMMLFFLQL</sequence>
<protein>
    <submittedName>
        <fullName evidence="2">Lysine exporter LysO</fullName>
    </submittedName>
</protein>
<reference evidence="2" key="1">
    <citation type="submission" date="2021-11" db="EMBL/GenBank/DDBJ databases">
        <authorList>
            <person name="Rodrigo-Torres L."/>
            <person name="Arahal R. D."/>
            <person name="Lucena T."/>
        </authorList>
    </citation>
    <scope>NUCLEOTIDE SEQUENCE</scope>
    <source>
        <strain evidence="2">CECT 7929</strain>
    </source>
</reference>
<proteinExistence type="predicted"/>
<feature type="transmembrane region" description="Helical" evidence="1">
    <location>
        <begin position="63"/>
        <end position="87"/>
    </location>
</feature>